<evidence type="ECO:0000313" key="3">
    <source>
        <dbReference type="Proteomes" id="UP001165080"/>
    </source>
</evidence>
<organism evidence="2 3">
    <name type="scientific">Pleodorina starrii</name>
    <dbReference type="NCBI Taxonomy" id="330485"/>
    <lineage>
        <taxon>Eukaryota</taxon>
        <taxon>Viridiplantae</taxon>
        <taxon>Chlorophyta</taxon>
        <taxon>core chlorophytes</taxon>
        <taxon>Chlorophyceae</taxon>
        <taxon>CS clade</taxon>
        <taxon>Chlamydomonadales</taxon>
        <taxon>Volvocaceae</taxon>
        <taxon>Pleodorina</taxon>
    </lineage>
</organism>
<dbReference type="AlphaFoldDB" id="A0A9W6BSJ7"/>
<dbReference type="InterPro" id="IPR016040">
    <property type="entry name" value="NAD(P)-bd_dom"/>
</dbReference>
<evidence type="ECO:0000313" key="2">
    <source>
        <dbReference type="EMBL" id="GLC57437.1"/>
    </source>
</evidence>
<comment type="caution">
    <text evidence="2">The sequence shown here is derived from an EMBL/GenBank/DDBJ whole genome shotgun (WGS) entry which is preliminary data.</text>
</comment>
<dbReference type="Pfam" id="PF13460">
    <property type="entry name" value="NAD_binding_10"/>
    <property type="match status" value="1"/>
</dbReference>
<dbReference type="Proteomes" id="UP001165080">
    <property type="component" value="Unassembled WGS sequence"/>
</dbReference>
<proteinExistence type="predicted"/>
<dbReference type="PANTHER" id="PTHR14194:SF86">
    <property type="entry name" value="OS05G0110300 PROTEIN"/>
    <property type="match status" value="1"/>
</dbReference>
<dbReference type="Gene3D" id="3.40.50.720">
    <property type="entry name" value="NAD(P)-binding Rossmann-like Domain"/>
    <property type="match status" value="1"/>
</dbReference>
<reference evidence="2 3" key="1">
    <citation type="journal article" date="2023" name="Commun. Biol.">
        <title>Reorganization of the ancestral sex-determining regions during the evolution of trioecy in Pleodorina starrii.</title>
        <authorList>
            <person name="Takahashi K."/>
            <person name="Suzuki S."/>
            <person name="Kawai-Toyooka H."/>
            <person name="Yamamoto K."/>
            <person name="Hamaji T."/>
            <person name="Ootsuki R."/>
            <person name="Yamaguchi H."/>
            <person name="Kawachi M."/>
            <person name="Higashiyama T."/>
            <person name="Nozaki H."/>
        </authorList>
    </citation>
    <scope>NUCLEOTIDE SEQUENCE [LARGE SCALE GENOMIC DNA]</scope>
    <source>
        <strain evidence="2 3">NIES-4479</strain>
    </source>
</reference>
<dbReference type="GO" id="GO:0016491">
    <property type="term" value="F:oxidoreductase activity"/>
    <property type="evidence" value="ECO:0007669"/>
    <property type="project" value="InterPro"/>
</dbReference>
<dbReference type="InterPro" id="IPR044163">
    <property type="entry name" value="SARED1-like"/>
</dbReference>
<accession>A0A9W6BSJ7</accession>
<evidence type="ECO:0000259" key="1">
    <source>
        <dbReference type="Pfam" id="PF13460"/>
    </source>
</evidence>
<dbReference type="CDD" id="cd05243">
    <property type="entry name" value="SDR_a5"/>
    <property type="match status" value="1"/>
</dbReference>
<name>A0A9W6BSJ7_9CHLO</name>
<dbReference type="InterPro" id="IPR036291">
    <property type="entry name" value="NAD(P)-bd_dom_sf"/>
</dbReference>
<gene>
    <name evidence="2" type="primary">PLEST010881</name>
    <name evidence="2" type="ORF">PLESTB_001224400</name>
</gene>
<dbReference type="EMBL" id="BRXU01000018">
    <property type="protein sequence ID" value="GLC57437.1"/>
    <property type="molecule type" value="Genomic_DNA"/>
</dbReference>
<dbReference type="SUPFAM" id="SSF51735">
    <property type="entry name" value="NAD(P)-binding Rossmann-fold domains"/>
    <property type="match status" value="1"/>
</dbReference>
<feature type="domain" description="NAD(P)-binding" evidence="1">
    <location>
        <begin position="42"/>
        <end position="263"/>
    </location>
</feature>
<keyword evidence="3" id="KW-1185">Reference proteome</keyword>
<sequence>MMRQANVAFKGAGRPFLPINTSFGSRRLAVMAQAKLKVAVTGAAGRSGALVVKKLAERSTDFETRAVVRNSSSKPKLAQLGLDESAIFEVDVSRGDTGAFATAFAGCDALVIATSAVPVLKPLSLIPVFWAKLTGGKGVMPQFGWKEGQYPEQVDWLGQKAQIDGAKAAGVKQVVLISSMGGTDKDNNLNKLGNGDILQWKRKAEQYLMASGLTYTIIHPGGLLDEPDGQRQLVVGVDDTLIKQTVRSIPRGDVAELSVQCLTLKAAENRAFDVISRKPGEGEPTRDFGALLTDMAANCDYSINSQWP</sequence>
<dbReference type="GO" id="GO:0009507">
    <property type="term" value="C:chloroplast"/>
    <property type="evidence" value="ECO:0007669"/>
    <property type="project" value="TreeGrafter"/>
</dbReference>
<dbReference type="OrthoDB" id="419598at2759"/>
<protein>
    <recommendedName>
        <fullName evidence="1">NAD(P)-binding domain-containing protein</fullName>
    </recommendedName>
</protein>
<dbReference type="PANTHER" id="PTHR14194">
    <property type="entry name" value="NITROGEN METABOLIC REGULATION PROTEIN NMR-RELATED"/>
    <property type="match status" value="1"/>
</dbReference>